<dbReference type="Pfam" id="PF00067">
    <property type="entry name" value="p450"/>
    <property type="match status" value="1"/>
</dbReference>
<dbReference type="PANTHER" id="PTHR24292:SF102">
    <property type="entry name" value="CYTOCHROME P450 FAMILY-RELATED"/>
    <property type="match status" value="1"/>
</dbReference>
<keyword evidence="3 8" id="KW-0349">Heme</keyword>
<feature type="transmembrane region" description="Helical" evidence="10">
    <location>
        <begin position="6"/>
        <end position="25"/>
    </location>
</feature>
<evidence type="ECO:0000256" key="3">
    <source>
        <dbReference type="ARBA" id="ARBA00022617"/>
    </source>
</evidence>
<evidence type="ECO:0000256" key="2">
    <source>
        <dbReference type="ARBA" id="ARBA00010617"/>
    </source>
</evidence>
<evidence type="ECO:0000256" key="4">
    <source>
        <dbReference type="ARBA" id="ARBA00022723"/>
    </source>
</evidence>
<comment type="caution">
    <text evidence="11">The sequence shown here is derived from an EMBL/GenBank/DDBJ whole genome shotgun (WGS) entry which is preliminary data.</text>
</comment>
<keyword evidence="10" id="KW-0472">Membrane</keyword>
<keyword evidence="5 9" id="KW-0560">Oxidoreductase</keyword>
<protein>
    <recommendedName>
        <fullName evidence="13">Cytochrome P450</fullName>
    </recommendedName>
</protein>
<dbReference type="EMBL" id="JAACJM010000011">
    <property type="protein sequence ID" value="KAF5370348.1"/>
    <property type="molecule type" value="Genomic_DNA"/>
</dbReference>
<feature type="binding site" description="axial binding residue" evidence="8">
    <location>
        <position position="532"/>
    </location>
    <ligand>
        <name>heme</name>
        <dbReference type="ChEBI" id="CHEBI:30413"/>
    </ligand>
    <ligandPart>
        <name>Fe</name>
        <dbReference type="ChEBI" id="CHEBI:18248"/>
    </ligandPart>
</feature>
<dbReference type="Proteomes" id="UP000559256">
    <property type="component" value="Unassembled WGS sequence"/>
</dbReference>
<dbReference type="PANTHER" id="PTHR24292">
    <property type="entry name" value="CYTOCHROME P450"/>
    <property type="match status" value="1"/>
</dbReference>
<proteinExistence type="inferred from homology"/>
<evidence type="ECO:0000313" key="12">
    <source>
        <dbReference type="Proteomes" id="UP000559256"/>
    </source>
</evidence>
<dbReference type="SUPFAM" id="SSF48264">
    <property type="entry name" value="Cytochrome P450"/>
    <property type="match status" value="1"/>
</dbReference>
<dbReference type="GO" id="GO:0020037">
    <property type="term" value="F:heme binding"/>
    <property type="evidence" value="ECO:0007669"/>
    <property type="project" value="InterPro"/>
</dbReference>
<comment type="similarity">
    <text evidence="2 9">Belongs to the cytochrome P450 family.</text>
</comment>
<dbReference type="OrthoDB" id="1470350at2759"/>
<comment type="cofactor">
    <cofactor evidence="1 8">
        <name>heme</name>
        <dbReference type="ChEBI" id="CHEBI:30413"/>
    </cofactor>
</comment>
<evidence type="ECO:0000256" key="5">
    <source>
        <dbReference type="ARBA" id="ARBA00023002"/>
    </source>
</evidence>
<evidence type="ECO:0000256" key="10">
    <source>
        <dbReference type="SAM" id="Phobius"/>
    </source>
</evidence>
<dbReference type="InterPro" id="IPR036396">
    <property type="entry name" value="Cyt_P450_sf"/>
</dbReference>
<evidence type="ECO:0000256" key="1">
    <source>
        <dbReference type="ARBA" id="ARBA00001971"/>
    </source>
</evidence>
<dbReference type="InterPro" id="IPR001128">
    <property type="entry name" value="Cyt_P450"/>
</dbReference>
<keyword evidence="10" id="KW-0812">Transmembrane</keyword>
<dbReference type="GO" id="GO:0016705">
    <property type="term" value="F:oxidoreductase activity, acting on paired donors, with incorporation or reduction of molecular oxygen"/>
    <property type="evidence" value="ECO:0007669"/>
    <property type="project" value="InterPro"/>
</dbReference>
<keyword evidence="7 9" id="KW-0503">Monooxygenase</keyword>
<organism evidence="11 12">
    <name type="scientific">Tetrapyrgos nigripes</name>
    <dbReference type="NCBI Taxonomy" id="182062"/>
    <lineage>
        <taxon>Eukaryota</taxon>
        <taxon>Fungi</taxon>
        <taxon>Dikarya</taxon>
        <taxon>Basidiomycota</taxon>
        <taxon>Agaricomycotina</taxon>
        <taxon>Agaricomycetes</taxon>
        <taxon>Agaricomycetidae</taxon>
        <taxon>Agaricales</taxon>
        <taxon>Marasmiineae</taxon>
        <taxon>Marasmiaceae</taxon>
        <taxon>Tetrapyrgos</taxon>
    </lineage>
</organism>
<dbReference type="InterPro" id="IPR050476">
    <property type="entry name" value="Insect_CytP450_Detox"/>
</dbReference>
<dbReference type="InterPro" id="IPR017972">
    <property type="entry name" value="Cyt_P450_CS"/>
</dbReference>
<keyword evidence="12" id="KW-1185">Reference proteome</keyword>
<keyword evidence="4 8" id="KW-0479">Metal-binding</keyword>
<dbReference type="GO" id="GO:0004497">
    <property type="term" value="F:monooxygenase activity"/>
    <property type="evidence" value="ECO:0007669"/>
    <property type="project" value="UniProtKB-KW"/>
</dbReference>
<dbReference type="InterPro" id="IPR002401">
    <property type="entry name" value="Cyt_P450_E_grp-I"/>
</dbReference>
<dbReference type="AlphaFoldDB" id="A0A8H5GSS3"/>
<dbReference type="GO" id="GO:0005506">
    <property type="term" value="F:iron ion binding"/>
    <property type="evidence" value="ECO:0007669"/>
    <property type="project" value="InterPro"/>
</dbReference>
<dbReference type="PRINTS" id="PR00463">
    <property type="entry name" value="EP450I"/>
</dbReference>
<gene>
    <name evidence="11" type="ORF">D9758_006940</name>
</gene>
<keyword evidence="10" id="KW-1133">Transmembrane helix</keyword>
<reference evidence="11 12" key="1">
    <citation type="journal article" date="2020" name="ISME J.">
        <title>Uncovering the hidden diversity of litter-decomposition mechanisms in mushroom-forming fungi.</title>
        <authorList>
            <person name="Floudas D."/>
            <person name="Bentzer J."/>
            <person name="Ahren D."/>
            <person name="Johansson T."/>
            <person name="Persson P."/>
            <person name="Tunlid A."/>
        </authorList>
    </citation>
    <scope>NUCLEOTIDE SEQUENCE [LARGE SCALE GENOMIC DNA]</scope>
    <source>
        <strain evidence="11 12">CBS 291.85</strain>
    </source>
</reference>
<dbReference type="Gene3D" id="1.10.630.10">
    <property type="entry name" value="Cytochrome P450"/>
    <property type="match status" value="1"/>
</dbReference>
<dbReference type="PRINTS" id="PR00385">
    <property type="entry name" value="P450"/>
</dbReference>
<evidence type="ECO:0000313" key="11">
    <source>
        <dbReference type="EMBL" id="KAF5370348.1"/>
    </source>
</evidence>
<evidence type="ECO:0008006" key="13">
    <source>
        <dbReference type="Google" id="ProtNLM"/>
    </source>
</evidence>
<evidence type="ECO:0000256" key="7">
    <source>
        <dbReference type="ARBA" id="ARBA00023033"/>
    </source>
</evidence>
<evidence type="ECO:0000256" key="6">
    <source>
        <dbReference type="ARBA" id="ARBA00023004"/>
    </source>
</evidence>
<dbReference type="PROSITE" id="PS00086">
    <property type="entry name" value="CYTOCHROME_P450"/>
    <property type="match status" value="1"/>
</dbReference>
<keyword evidence="6 8" id="KW-0408">Iron</keyword>
<evidence type="ECO:0000256" key="9">
    <source>
        <dbReference type="RuleBase" id="RU000461"/>
    </source>
</evidence>
<name>A0A8H5GSS3_9AGAR</name>
<sequence>MALHLLYTLVLAVIVWWMAKLWSQYKVVMNQPGIRNSLISALIDSSSALAFGSFYLWYNKRGWYASGWDISLATSLYPRVQRTWIVSDPALFKKITSSRAEFPKPTEQYVALRVFGRNILTEEGEEWKKYKRICAPAFSEPNNRLVWDYVIRIMTDFFEEVWLSHQTELDTEIIIEDFKIPCTQFALRIIVAAAFGQLLSWKSVDTSYVSFSSLNKSDSSLGAHTGPDASKSKLTIEQIFEIISEGFVLKLILPDWLFRNAESSLWPFGEKFRRQVINVREAYNDLQVYMKDIITTRQTGLSASGNSLVQTDSEKKADLFTNLLEANENDLGQPLADGSVWDSNVGEYVHVQRTADELRTIEAESSVQEAKLNTAELMGNIFIFLLAGHETTAHTIGYALTLLALYQDEQEKLFLHIMSVIPDGQLPRYEDLPLLTRSMAVMQEALRLFPPVIMIPKMSAQDTTFIVENRETDKESRLTVEKGDQIVLHSVGVHYNPHFWNDPSKFNPDRFMPESDWPRDAFVPFSAGARSCMGRRFAEVEGVAIITMLILKYQVKVKEEEQFKNETFEQRKERVLKLKHGLTLTFADTTPFGLY</sequence>
<accession>A0A8H5GSS3</accession>
<feature type="transmembrane region" description="Helical" evidence="10">
    <location>
        <begin position="37"/>
        <end position="58"/>
    </location>
</feature>
<evidence type="ECO:0000256" key="8">
    <source>
        <dbReference type="PIRSR" id="PIRSR602401-1"/>
    </source>
</evidence>